<reference evidence="8 9" key="1">
    <citation type="journal article" date="2021" name="Elife">
        <title>Chloroplast acquisition without the gene transfer in kleptoplastic sea slugs, Plakobranchus ocellatus.</title>
        <authorList>
            <person name="Maeda T."/>
            <person name="Takahashi S."/>
            <person name="Yoshida T."/>
            <person name="Shimamura S."/>
            <person name="Takaki Y."/>
            <person name="Nagai Y."/>
            <person name="Toyoda A."/>
            <person name="Suzuki Y."/>
            <person name="Arimoto A."/>
            <person name="Ishii H."/>
            <person name="Satoh N."/>
            <person name="Nishiyama T."/>
            <person name="Hasebe M."/>
            <person name="Maruyama T."/>
            <person name="Minagawa J."/>
            <person name="Obokata J."/>
            <person name="Shigenobu S."/>
        </authorList>
    </citation>
    <scope>NUCLEOTIDE SEQUENCE [LARGE SCALE GENOMIC DNA]</scope>
</reference>
<evidence type="ECO:0000256" key="5">
    <source>
        <dbReference type="ARBA" id="ARBA00023180"/>
    </source>
</evidence>
<evidence type="ECO:0000256" key="1">
    <source>
        <dbReference type="ARBA" id="ARBA00022448"/>
    </source>
</evidence>
<feature type="transmembrane region" description="Helical" evidence="7">
    <location>
        <begin position="6"/>
        <end position="25"/>
    </location>
</feature>
<accession>A0AAV3YWG6</accession>
<comment type="caution">
    <text evidence="8">The sequence shown here is derived from an EMBL/GenBank/DDBJ whole genome shotgun (WGS) entry which is preliminary data.</text>
</comment>
<gene>
    <name evidence="8" type="ORF">PoB_001374500</name>
</gene>
<name>A0AAV3YWG6_9GAST</name>
<dbReference type="Proteomes" id="UP000735302">
    <property type="component" value="Unassembled WGS sequence"/>
</dbReference>
<keyword evidence="7" id="KW-0812">Transmembrane</keyword>
<dbReference type="InterPro" id="IPR052244">
    <property type="entry name" value="Choline_transporter"/>
</dbReference>
<evidence type="ECO:0000313" key="9">
    <source>
        <dbReference type="Proteomes" id="UP000735302"/>
    </source>
</evidence>
<dbReference type="InterPro" id="IPR001734">
    <property type="entry name" value="Na/solute_symporter"/>
</dbReference>
<keyword evidence="7" id="KW-1133">Transmembrane helix</keyword>
<evidence type="ECO:0000256" key="4">
    <source>
        <dbReference type="ARBA" id="ARBA00023065"/>
    </source>
</evidence>
<evidence type="ECO:0000256" key="3">
    <source>
        <dbReference type="ARBA" id="ARBA00023053"/>
    </source>
</evidence>
<dbReference type="GO" id="GO:0005307">
    <property type="term" value="F:choline:sodium symporter activity"/>
    <property type="evidence" value="ECO:0007669"/>
    <property type="project" value="TreeGrafter"/>
</dbReference>
<sequence length="108" mass="11927">MAIHIPGLMAIVVFYLLIVVVGIWASRKSKQSGASADSEDVMLAGRNIGLLIGIFTMTEYLGIEVDPDGILECQSDIISSVICEGRIKRQHWHTYTHSQLMKLDLEAP</sequence>
<keyword evidence="3" id="KW-0915">Sodium</keyword>
<keyword evidence="7" id="KW-0472">Membrane</keyword>
<dbReference type="PROSITE" id="PS50283">
    <property type="entry name" value="NA_SOLUT_SYMP_3"/>
    <property type="match status" value="1"/>
</dbReference>
<keyword evidence="4" id="KW-0406">Ion transport</keyword>
<evidence type="ECO:0000313" key="8">
    <source>
        <dbReference type="EMBL" id="GFN87239.1"/>
    </source>
</evidence>
<keyword evidence="1" id="KW-0813">Transport</keyword>
<protein>
    <submittedName>
        <fullName evidence="8">High-affinity choline transporter 1-like</fullName>
    </submittedName>
</protein>
<dbReference type="AlphaFoldDB" id="A0AAV3YWG6"/>
<evidence type="ECO:0000256" key="7">
    <source>
        <dbReference type="SAM" id="Phobius"/>
    </source>
</evidence>
<keyword evidence="2" id="KW-0769">Symport</keyword>
<evidence type="ECO:0000256" key="2">
    <source>
        <dbReference type="ARBA" id="ARBA00022847"/>
    </source>
</evidence>
<dbReference type="EMBL" id="BLXT01001679">
    <property type="protein sequence ID" value="GFN87239.1"/>
    <property type="molecule type" value="Genomic_DNA"/>
</dbReference>
<dbReference type="GO" id="GO:0005886">
    <property type="term" value="C:plasma membrane"/>
    <property type="evidence" value="ECO:0007669"/>
    <property type="project" value="TreeGrafter"/>
</dbReference>
<keyword evidence="6" id="KW-0739">Sodium transport</keyword>
<dbReference type="GO" id="GO:0008292">
    <property type="term" value="P:acetylcholine biosynthetic process"/>
    <property type="evidence" value="ECO:0007669"/>
    <property type="project" value="TreeGrafter"/>
</dbReference>
<dbReference type="PANTHER" id="PTHR45897">
    <property type="entry name" value="HIGH-AFFINITY CHOLINE TRANSPORTER 1"/>
    <property type="match status" value="1"/>
</dbReference>
<keyword evidence="9" id="KW-1185">Reference proteome</keyword>
<dbReference type="PANTHER" id="PTHR45897:SF4">
    <property type="entry name" value="HIGH-AFFINITY CHOLINE TRANSPORTER 1"/>
    <property type="match status" value="1"/>
</dbReference>
<evidence type="ECO:0000256" key="6">
    <source>
        <dbReference type="ARBA" id="ARBA00023201"/>
    </source>
</evidence>
<proteinExistence type="predicted"/>
<organism evidence="8 9">
    <name type="scientific">Plakobranchus ocellatus</name>
    <dbReference type="NCBI Taxonomy" id="259542"/>
    <lineage>
        <taxon>Eukaryota</taxon>
        <taxon>Metazoa</taxon>
        <taxon>Spiralia</taxon>
        <taxon>Lophotrochozoa</taxon>
        <taxon>Mollusca</taxon>
        <taxon>Gastropoda</taxon>
        <taxon>Heterobranchia</taxon>
        <taxon>Euthyneura</taxon>
        <taxon>Panpulmonata</taxon>
        <taxon>Sacoglossa</taxon>
        <taxon>Placobranchoidea</taxon>
        <taxon>Plakobranchidae</taxon>
        <taxon>Plakobranchus</taxon>
    </lineage>
</organism>
<keyword evidence="5" id="KW-0325">Glycoprotein</keyword>